<evidence type="ECO:0000313" key="8">
    <source>
        <dbReference type="Proteomes" id="UP000246352"/>
    </source>
</evidence>
<evidence type="ECO:0000256" key="4">
    <source>
        <dbReference type="PROSITE-ProRule" id="PRU00433"/>
    </source>
</evidence>
<gene>
    <name evidence="7" type="ORF">DFR52_102302</name>
</gene>
<dbReference type="GO" id="GO:0009055">
    <property type="term" value="F:electron transfer activity"/>
    <property type="evidence" value="ECO:0007669"/>
    <property type="project" value="InterPro"/>
</dbReference>
<dbReference type="PROSITE" id="PS51007">
    <property type="entry name" value="CYTC"/>
    <property type="match status" value="1"/>
</dbReference>
<dbReference type="GO" id="GO:0046872">
    <property type="term" value="F:metal ion binding"/>
    <property type="evidence" value="ECO:0007669"/>
    <property type="project" value="UniProtKB-KW"/>
</dbReference>
<keyword evidence="7" id="KW-0560">Oxidoreductase</keyword>
<keyword evidence="2 4" id="KW-0479">Metal-binding</keyword>
<dbReference type="Proteomes" id="UP000246352">
    <property type="component" value="Unassembled WGS sequence"/>
</dbReference>
<dbReference type="PANTHER" id="PTHR30600:SF4">
    <property type="entry name" value="CYTOCHROME C DOMAIN-CONTAINING PROTEIN"/>
    <property type="match status" value="1"/>
</dbReference>
<dbReference type="SUPFAM" id="SSF46626">
    <property type="entry name" value="Cytochrome c"/>
    <property type="match status" value="1"/>
</dbReference>
<dbReference type="OrthoDB" id="9805202at2"/>
<evidence type="ECO:0000256" key="1">
    <source>
        <dbReference type="ARBA" id="ARBA00022617"/>
    </source>
</evidence>
<proteinExistence type="predicted"/>
<dbReference type="GO" id="GO:0020037">
    <property type="term" value="F:heme binding"/>
    <property type="evidence" value="ECO:0007669"/>
    <property type="project" value="InterPro"/>
</dbReference>
<keyword evidence="3 4" id="KW-0408">Iron</keyword>
<evidence type="ECO:0000256" key="2">
    <source>
        <dbReference type="ARBA" id="ARBA00022723"/>
    </source>
</evidence>
<accession>A0A317PN02</accession>
<reference evidence="7 8" key="1">
    <citation type="submission" date="2018-05" db="EMBL/GenBank/DDBJ databases">
        <title>Genomic Encyclopedia of Type Strains, Phase IV (KMG-IV): sequencing the most valuable type-strain genomes for metagenomic binning, comparative biology and taxonomic classification.</title>
        <authorList>
            <person name="Goeker M."/>
        </authorList>
    </citation>
    <scope>NUCLEOTIDE SEQUENCE [LARGE SCALE GENOMIC DNA]</scope>
    <source>
        <strain evidence="7 8">DSM 16791</strain>
    </source>
</reference>
<feature type="signal peptide" evidence="5">
    <location>
        <begin position="1"/>
        <end position="24"/>
    </location>
</feature>
<feature type="chain" id="PRO_5016412444" evidence="5">
    <location>
        <begin position="25"/>
        <end position="473"/>
    </location>
</feature>
<dbReference type="Pfam" id="PF06537">
    <property type="entry name" value="DHOR"/>
    <property type="match status" value="1"/>
</dbReference>
<dbReference type="AlphaFoldDB" id="A0A317PN02"/>
<keyword evidence="7" id="KW-0575">Peroxidase</keyword>
<keyword evidence="5" id="KW-0732">Signal</keyword>
<dbReference type="Gene3D" id="1.10.760.10">
    <property type="entry name" value="Cytochrome c-like domain"/>
    <property type="match status" value="1"/>
</dbReference>
<dbReference type="InterPro" id="IPR051395">
    <property type="entry name" value="Cytochrome_c_Peroxidase/MauG"/>
</dbReference>
<name>A0A317PN02_9HYPH</name>
<dbReference type="EMBL" id="QGTR01000002">
    <property type="protein sequence ID" value="PWW01639.1"/>
    <property type="molecule type" value="Genomic_DNA"/>
</dbReference>
<dbReference type="InterPro" id="IPR036909">
    <property type="entry name" value="Cyt_c-like_dom_sf"/>
</dbReference>
<dbReference type="GO" id="GO:0004130">
    <property type="term" value="F:cytochrome-c peroxidase activity"/>
    <property type="evidence" value="ECO:0007669"/>
    <property type="project" value="TreeGrafter"/>
</dbReference>
<protein>
    <submittedName>
        <fullName evidence="7">Di-heme oxidoreductase (Putative peroxidase)</fullName>
    </submittedName>
</protein>
<evidence type="ECO:0000259" key="6">
    <source>
        <dbReference type="PROSITE" id="PS51007"/>
    </source>
</evidence>
<evidence type="ECO:0000256" key="5">
    <source>
        <dbReference type="SAM" id="SignalP"/>
    </source>
</evidence>
<evidence type="ECO:0000256" key="3">
    <source>
        <dbReference type="ARBA" id="ARBA00023004"/>
    </source>
</evidence>
<keyword evidence="1 4" id="KW-0349">Heme</keyword>
<dbReference type="PANTHER" id="PTHR30600">
    <property type="entry name" value="CYTOCHROME C PEROXIDASE-RELATED"/>
    <property type="match status" value="1"/>
</dbReference>
<comment type="caution">
    <text evidence="7">The sequence shown here is derived from an EMBL/GenBank/DDBJ whole genome shotgun (WGS) entry which is preliminary data.</text>
</comment>
<dbReference type="RefSeq" id="WP_110031424.1">
    <property type="nucleotide sequence ID" value="NZ_QGTR01000002.1"/>
</dbReference>
<feature type="domain" description="Cytochrome c" evidence="6">
    <location>
        <begin position="303"/>
        <end position="470"/>
    </location>
</feature>
<evidence type="ECO:0000313" key="7">
    <source>
        <dbReference type="EMBL" id="PWW01639.1"/>
    </source>
</evidence>
<keyword evidence="8" id="KW-1185">Reference proteome</keyword>
<dbReference type="InterPro" id="IPR009056">
    <property type="entry name" value="Cyt_c-like_dom"/>
</dbReference>
<organism evidence="7 8">
    <name type="scientific">Hoeflea marina</name>
    <dbReference type="NCBI Taxonomy" id="274592"/>
    <lineage>
        <taxon>Bacteria</taxon>
        <taxon>Pseudomonadati</taxon>
        <taxon>Pseudomonadota</taxon>
        <taxon>Alphaproteobacteria</taxon>
        <taxon>Hyphomicrobiales</taxon>
        <taxon>Rhizobiaceae</taxon>
        <taxon>Hoeflea</taxon>
    </lineage>
</organism>
<dbReference type="InterPro" id="IPR010538">
    <property type="entry name" value="DHOR"/>
</dbReference>
<sequence length="473" mass="51362">MTLTRRYRMTLSGMALVLTLPAMAADPWDERTPALGDRTTMPTGRLSRSDLDALTAQGEALFSAKFTSLDGVGRPGATQAIIPTRRKHPREQTFFRTAGLDAGACSSCHNEPVVGGAGDFVTNVFVSEGFESADFDSLDPQFSNERGTNHLFGAGLIELLAREMSGELQAIRGKALEDARSSGQTVRLPLSAKGVDFGFITADADGSVNLDELAGIDTDLVIRPFSQKGVMTSLRQFTVNALNQHSGMQPSERYGARWTGTDDFDSDGVSREVSDADVSALVAWQATRPSPARVVPDKSGWAEAARRGEQVFGDLGCTDCHRTSLPLEKADFSDPGPYDAAGTLNDTQVAEPAIYDLTLNDWAQHLDRDEQGRLLVPLFGDLKRHEMTDRDITGFGNELLSQRFVDRNSFMTAELWGIGSTPPYGHRNDFTTLHEVILAHGGESRKTRDAYDAAADQDKSALVAFLKTLVIVP</sequence>